<dbReference type="EMBL" id="GGEC01087538">
    <property type="protein sequence ID" value="MBX68022.1"/>
    <property type="molecule type" value="Transcribed_RNA"/>
</dbReference>
<sequence length="34" mass="4044">MVQKMIILRGFQRNSAMLFLYYNMEAKTLKTLCS</sequence>
<reference evidence="1" key="1">
    <citation type="submission" date="2018-02" db="EMBL/GenBank/DDBJ databases">
        <title>Rhizophora mucronata_Transcriptome.</title>
        <authorList>
            <person name="Meera S.P."/>
            <person name="Sreeshan A."/>
            <person name="Augustine A."/>
        </authorList>
    </citation>
    <scope>NUCLEOTIDE SEQUENCE</scope>
    <source>
        <tissue evidence="1">Leaf</tissue>
    </source>
</reference>
<protein>
    <submittedName>
        <fullName evidence="1">Uncharacterized protein</fullName>
    </submittedName>
</protein>
<dbReference type="AlphaFoldDB" id="A0A2P2QLZ4"/>
<name>A0A2P2QLZ4_RHIMU</name>
<evidence type="ECO:0000313" key="1">
    <source>
        <dbReference type="EMBL" id="MBX68022.1"/>
    </source>
</evidence>
<accession>A0A2P2QLZ4</accession>
<organism evidence="1">
    <name type="scientific">Rhizophora mucronata</name>
    <name type="common">Asiatic mangrove</name>
    <dbReference type="NCBI Taxonomy" id="61149"/>
    <lineage>
        <taxon>Eukaryota</taxon>
        <taxon>Viridiplantae</taxon>
        <taxon>Streptophyta</taxon>
        <taxon>Embryophyta</taxon>
        <taxon>Tracheophyta</taxon>
        <taxon>Spermatophyta</taxon>
        <taxon>Magnoliopsida</taxon>
        <taxon>eudicotyledons</taxon>
        <taxon>Gunneridae</taxon>
        <taxon>Pentapetalae</taxon>
        <taxon>rosids</taxon>
        <taxon>fabids</taxon>
        <taxon>Malpighiales</taxon>
        <taxon>Rhizophoraceae</taxon>
        <taxon>Rhizophora</taxon>
    </lineage>
</organism>
<proteinExistence type="predicted"/>